<comment type="caution">
    <text evidence="1">The sequence shown here is derived from an EMBL/GenBank/DDBJ whole genome shotgun (WGS) entry which is preliminary data.</text>
</comment>
<evidence type="ECO:0008006" key="3">
    <source>
        <dbReference type="Google" id="ProtNLM"/>
    </source>
</evidence>
<evidence type="ECO:0000313" key="1">
    <source>
        <dbReference type="EMBL" id="MDT6974993.1"/>
    </source>
</evidence>
<organism evidence="1 2">
    <name type="scientific">Bacteroides fragilis</name>
    <dbReference type="NCBI Taxonomy" id="817"/>
    <lineage>
        <taxon>Bacteria</taxon>
        <taxon>Pseudomonadati</taxon>
        <taxon>Bacteroidota</taxon>
        <taxon>Bacteroidia</taxon>
        <taxon>Bacteroidales</taxon>
        <taxon>Bacteroidaceae</taxon>
        <taxon>Bacteroides</taxon>
    </lineage>
</organism>
<reference evidence="1 2" key="2">
    <citation type="submission" date="2023-08" db="EMBL/GenBank/DDBJ databases">
        <authorList>
            <person name="Du M."/>
            <person name="Liu C."/>
            <person name="Liu S.-J."/>
        </authorList>
    </citation>
    <scope>NUCLEOTIDE SEQUENCE [LARGE SCALE GENOMIC DNA]</scope>
    <source>
        <strain evidence="1 2">GS077</strain>
    </source>
</reference>
<protein>
    <recommendedName>
        <fullName evidence="3">Fibrobacter succinogenes major paralogous domain-containing protein</fullName>
    </recommendedName>
</protein>
<reference evidence="2" key="1">
    <citation type="submission" date="2023-07" db="EMBL/GenBank/DDBJ databases">
        <title>A gut symbiont ubiquitin homologue binds and inactivates peptidyl-prolyl isomerase to mediate the interbacterial arms race in the human gut.</title>
        <authorList>
            <person name="Jiang K."/>
            <person name="Li W."/>
            <person name="Tong M."/>
            <person name="Xu J."/>
            <person name="Chen Z."/>
            <person name="Yang Y."/>
            <person name="Zang Y."/>
            <person name="Jiao X."/>
            <person name="Liu C."/>
            <person name="Lim B."/>
            <person name="Jiang X."/>
            <person name="Wang J."/>
            <person name="Wu D."/>
            <person name="Wang M."/>
            <person name="Liu S.-J."/>
            <person name="Shao F."/>
            <person name="Gao X."/>
        </authorList>
    </citation>
    <scope>NUCLEOTIDE SEQUENCE [LARGE SCALE GENOMIC DNA]</scope>
    <source>
        <strain evidence="2">GS077</strain>
    </source>
</reference>
<gene>
    <name evidence="1" type="ORF">BFGS077_000240</name>
</gene>
<dbReference type="EMBL" id="JAVFHL010000001">
    <property type="protein sequence ID" value="MDT6974993.1"/>
    <property type="molecule type" value="Genomic_DNA"/>
</dbReference>
<evidence type="ECO:0000313" key="2">
    <source>
        <dbReference type="Proteomes" id="UP001258434"/>
    </source>
</evidence>
<accession>A0ABD5FRB1</accession>
<proteinExistence type="predicted"/>
<sequence length="192" mass="21177">MNASGRQFAAGGNYKITVKITGNGITVGGATWAKGNVYKSGDNFYFESSQSSYHSGTQGGSFFGWNTLSSTNNTYGGSSFSSNNDPCDRVAPQHTWCTPTANQLQNLGNSGYKSGYLNGKRGGYFGGNKVFLPAMGNRGKNNVNYWPETGYYRSCTGASGQRCYYLEFNQSYAVKNNYYWHWDAFPIRCVKR</sequence>
<name>A0ABD5FRB1_BACFG</name>
<dbReference type="AlphaFoldDB" id="A0ABD5FRB1"/>
<dbReference type="Proteomes" id="UP001258434">
    <property type="component" value="Unassembled WGS sequence"/>
</dbReference>